<reference evidence="9 10" key="1">
    <citation type="submission" date="2024-09" db="EMBL/GenBank/DDBJ databases">
        <authorList>
            <person name="Sun Q."/>
            <person name="Mori K."/>
        </authorList>
    </citation>
    <scope>NUCLEOTIDE SEQUENCE [LARGE SCALE GENOMIC DNA]</scope>
    <source>
        <strain evidence="9 10">TBRC 4576</strain>
    </source>
</reference>
<evidence type="ECO:0000256" key="3">
    <source>
        <dbReference type="ARBA" id="ARBA00022448"/>
    </source>
</evidence>
<dbReference type="InterPro" id="IPR003804">
    <property type="entry name" value="Lactate_perm"/>
</dbReference>
<feature type="transmembrane region" description="Helical" evidence="8">
    <location>
        <begin position="343"/>
        <end position="361"/>
    </location>
</feature>
<feature type="transmembrane region" description="Helical" evidence="8">
    <location>
        <begin position="474"/>
        <end position="497"/>
    </location>
</feature>
<protein>
    <recommendedName>
        <fullName evidence="8">L-lactate permease</fullName>
    </recommendedName>
</protein>
<sequence>MILVASAAILLPLLLLGGLNLSATKGMSLSAIVVILTGYWFWHLSPLIISASILQALHKALPILWILFGALLLLNCLRATGAIQRINQGFQALSTDMRLQTVLVAFLFGGLIEGVSGFGTPAMVTAPLLIALGFPAMAAVILALVADSTPAAFGAVGTPLTVGLSNVTAKVATLNLIGLRVTQLDLLVGMLMPATLIALLVLWFGPKHRRFQQWLATLPWAVLIGFTYSGLALLSAWLIGYEFVSIIAPLGTLIVAIVSIRQHWLMPPNANWQVAHPQSVPATSAPTIAPLSLFKAWLPYLLVVALLLLSRTVRPLKHLLTQSLDLSWNHILGLQAINSDWEILYSPGTMLLLAAIVGLLVQARSLKPLGPVVLKVSRSMGATAIALIVTLIMVQVFTNSGTNQAQLPSMPMYIATFIASGLAPVWLFMAPFLGQLGAFVTGSTTVSTLTFAQIQADISLTGQLNENLVLAAQLIGAAAGNMICVHNIVAVSSVVGLNGQEGAILRKTALPALGYAVLVGITATILGQLL</sequence>
<comment type="function">
    <text evidence="8">Uptake of L-lactate across the membrane. Can also transport D-lactate and glycolate.</text>
</comment>
<comment type="subcellular location">
    <subcellularLocation>
        <location evidence="1 8">Cell membrane</location>
        <topology evidence="1 8">Multi-pass membrane protein</topology>
    </subcellularLocation>
</comment>
<gene>
    <name evidence="9" type="ORF">ACFFLI_11360</name>
</gene>
<accession>A0ABV5WXQ2</accession>
<feature type="transmembrane region" description="Helical" evidence="8">
    <location>
        <begin position="126"/>
        <end position="146"/>
    </location>
</feature>
<evidence type="ECO:0000256" key="1">
    <source>
        <dbReference type="ARBA" id="ARBA00004651"/>
    </source>
</evidence>
<keyword evidence="10" id="KW-1185">Reference proteome</keyword>
<comment type="similarity">
    <text evidence="2 8">Belongs to the lactate permease family.</text>
</comment>
<proteinExistence type="inferred from homology"/>
<evidence type="ECO:0000256" key="5">
    <source>
        <dbReference type="ARBA" id="ARBA00022692"/>
    </source>
</evidence>
<keyword evidence="5 8" id="KW-0812">Transmembrane</keyword>
<keyword evidence="3 8" id="KW-0813">Transport</keyword>
<evidence type="ECO:0000256" key="2">
    <source>
        <dbReference type="ARBA" id="ARBA00010100"/>
    </source>
</evidence>
<evidence type="ECO:0000313" key="9">
    <source>
        <dbReference type="EMBL" id="MFB9770461.1"/>
    </source>
</evidence>
<evidence type="ECO:0000256" key="6">
    <source>
        <dbReference type="ARBA" id="ARBA00022989"/>
    </source>
</evidence>
<feature type="transmembrane region" description="Helical" evidence="8">
    <location>
        <begin position="243"/>
        <end position="260"/>
    </location>
</feature>
<feature type="transmembrane region" description="Helical" evidence="8">
    <location>
        <begin position="509"/>
        <end position="529"/>
    </location>
</feature>
<evidence type="ECO:0000313" key="10">
    <source>
        <dbReference type="Proteomes" id="UP001589691"/>
    </source>
</evidence>
<feature type="transmembrane region" description="Helical" evidence="8">
    <location>
        <begin position="31"/>
        <end position="54"/>
    </location>
</feature>
<feature type="transmembrane region" description="Helical" evidence="8">
    <location>
        <begin position="217"/>
        <end position="237"/>
    </location>
</feature>
<evidence type="ECO:0000256" key="8">
    <source>
        <dbReference type="RuleBase" id="RU365092"/>
    </source>
</evidence>
<keyword evidence="6 8" id="KW-1133">Transmembrane helix</keyword>
<feature type="transmembrane region" description="Helical" evidence="8">
    <location>
        <begin position="381"/>
        <end position="398"/>
    </location>
</feature>
<evidence type="ECO:0000256" key="7">
    <source>
        <dbReference type="ARBA" id="ARBA00023136"/>
    </source>
</evidence>
<dbReference type="Proteomes" id="UP001589691">
    <property type="component" value="Unassembled WGS sequence"/>
</dbReference>
<organism evidence="9 10">
    <name type="scientific">Lactiplantibacillus modestisalitolerans</name>
    <dbReference type="NCBI Taxonomy" id="1457219"/>
    <lineage>
        <taxon>Bacteria</taxon>
        <taxon>Bacillati</taxon>
        <taxon>Bacillota</taxon>
        <taxon>Bacilli</taxon>
        <taxon>Lactobacillales</taxon>
        <taxon>Lactobacillaceae</taxon>
        <taxon>Lactiplantibacillus</taxon>
    </lineage>
</organism>
<dbReference type="PANTHER" id="PTHR30003">
    <property type="entry name" value="L-LACTATE PERMEASE"/>
    <property type="match status" value="1"/>
</dbReference>
<comment type="caution">
    <text evidence="9">The sequence shown here is derived from an EMBL/GenBank/DDBJ whole genome shotgun (WGS) entry which is preliminary data.</text>
</comment>
<keyword evidence="7 8" id="KW-0472">Membrane</keyword>
<dbReference type="Pfam" id="PF02652">
    <property type="entry name" value="Lactate_perm"/>
    <property type="match status" value="1"/>
</dbReference>
<dbReference type="EMBL" id="JBHLZY010000026">
    <property type="protein sequence ID" value="MFB9770461.1"/>
    <property type="molecule type" value="Genomic_DNA"/>
</dbReference>
<evidence type="ECO:0000256" key="4">
    <source>
        <dbReference type="ARBA" id="ARBA00022475"/>
    </source>
</evidence>
<dbReference type="RefSeq" id="WP_137641916.1">
    <property type="nucleotide sequence ID" value="NZ_BJEA01000003.1"/>
</dbReference>
<name>A0ABV5WXQ2_9LACO</name>
<feature type="transmembrane region" description="Helical" evidence="8">
    <location>
        <begin position="61"/>
        <end position="81"/>
    </location>
</feature>
<feature type="transmembrane region" description="Helical" evidence="8">
    <location>
        <begin position="101"/>
        <end position="119"/>
    </location>
</feature>
<feature type="transmembrane region" description="Helical" evidence="8">
    <location>
        <begin position="410"/>
        <end position="429"/>
    </location>
</feature>
<feature type="transmembrane region" description="Helical" evidence="8">
    <location>
        <begin position="186"/>
        <end position="205"/>
    </location>
</feature>
<feature type="transmembrane region" description="Helical" evidence="8">
    <location>
        <begin position="296"/>
        <end position="313"/>
    </location>
</feature>
<keyword evidence="4 8" id="KW-1003">Cell membrane</keyword>
<dbReference type="PANTHER" id="PTHR30003:SF0">
    <property type="entry name" value="GLYCOLATE PERMEASE GLCA-RELATED"/>
    <property type="match status" value="1"/>
</dbReference>